<dbReference type="InterPro" id="IPR055688">
    <property type="entry name" value="LtfC/p132/Gp6_b-sand"/>
</dbReference>
<reference evidence="2 3" key="1">
    <citation type="submission" date="2018-12" db="EMBL/GenBank/DDBJ databases">
        <authorList>
            <person name="Broussard A.C."/>
            <person name="Carter S.T."/>
            <person name="Coggin J.S."/>
            <person name="Cramer N.A."/>
            <person name="Crawford A.P."/>
            <person name="Crespo I.A."/>
            <person name="DeBellas B.V."/>
            <person name="Dodd E.C."/>
            <person name="Ellis C.M."/>
            <person name="Ellison A.M."/>
            <person name="Hidalgo M.O."/>
            <person name="Janoski J.R."/>
            <person name="Kim I."/>
            <person name="Kovats T.A."/>
            <person name="Lerdritsomboon C."/>
            <person name="Lynam C.H."/>
            <person name="McKenna C.M."/>
            <person name="Meyer C.M."/>
            <person name="Nickerson B.H."/>
            <person name="Oberle N.R."/>
            <person name="Olenick B.R."/>
            <person name="Pitts Q.F."/>
            <person name="Raeesian S.A."/>
            <person name="Raney S.B."/>
            <person name="Reyes P.J."/>
            <person name="Rivera G.J."/>
            <person name="Simon A.M."/>
            <person name="Smith R.M."/>
            <person name="Tran C.A."/>
            <person name="Truban R.G."/>
            <person name="Van V."/>
            <person name="Voshell S.M."/>
            <person name="Walker C.L."/>
            <person name="Walter M.E."/>
            <person name="Whalley N.M."/>
            <person name="Garlena R.A."/>
            <person name="Russell D.A."/>
            <person name="Pope W.H."/>
            <person name="Jacobs-Sera D."/>
            <person name="Hatfull G.F."/>
        </authorList>
    </citation>
    <scope>NUCLEOTIDE SEQUENCE [LARGE SCALE GENOMIC DNA]</scope>
</reference>
<evidence type="ECO:0000313" key="2">
    <source>
        <dbReference type="EMBL" id="QAY03451.1"/>
    </source>
</evidence>
<gene>
    <name evidence="2" type="primary">24</name>
    <name evidence="2" type="ORF">SEA_CICHOLASNAGE_24</name>
</gene>
<accession>A0A411BP88</accession>
<dbReference type="KEGG" id="vg:65118624"/>
<dbReference type="Pfam" id="PF23926">
    <property type="entry name" value="LtfC"/>
    <property type="match status" value="1"/>
</dbReference>
<evidence type="ECO:0000259" key="1">
    <source>
        <dbReference type="Pfam" id="PF23926"/>
    </source>
</evidence>
<dbReference type="GeneID" id="65118624"/>
<sequence length="312" mass="34201">MLNIGPSLGTLALSRDSAFEIPEFKLRGSYPEGTTSFLRITNSAGGELAEFEGTVTAKGIHYLQAPDDVKDIPHGANFQLYVQYPDMEPVCLHYGTVIRTEPRFPLETVVSPEDAAKQFKADFSEGYVGPMWKPLGGKASLMIHTWTAISQAPSLGPNYSLFSAASARWLWPLSMDSMTIVVKVVNVGAGKFNVILCGDYLLQSWIGIQFETGISNNKLHVLTGDGGALSWDIRKSVNNTTSNGDVYTIKYNHLLNTIACYKGTSLEPVIEWEDTDNIVPHGEGFRYTGLSWHTSLFTPGVEPTAWEAKDGV</sequence>
<dbReference type="RefSeq" id="YP_010100920.1">
    <property type="nucleotide sequence ID" value="NC_055786.1"/>
</dbReference>
<keyword evidence="3" id="KW-1185">Reference proteome</keyword>
<dbReference type="Proteomes" id="UP000290122">
    <property type="component" value="Segment"/>
</dbReference>
<name>A0A411BP88_9CAUD</name>
<proteinExistence type="predicted"/>
<protein>
    <recommendedName>
        <fullName evidence="1">LtfC/p132/Gp6 beta-sandwich domain-containing protein</fullName>
    </recommendedName>
</protein>
<feature type="domain" description="LtfC/p132/Gp6 beta-sandwich" evidence="1">
    <location>
        <begin position="8"/>
        <end position="99"/>
    </location>
</feature>
<organism evidence="2 3">
    <name type="scientific">Mycobacterium phage CicholasNage</name>
    <dbReference type="NCBI Taxonomy" id="2500799"/>
    <lineage>
        <taxon>Viruses</taxon>
        <taxon>Duplodnaviria</taxon>
        <taxon>Heunggongvirae</taxon>
        <taxon>Uroviricota</taxon>
        <taxon>Caudoviricetes</taxon>
        <taxon>Vilmaviridae</taxon>
        <taxon>Lclasvirinae</taxon>
        <taxon>Bronvirus</taxon>
        <taxon>Bronvirus cicholasnage</taxon>
    </lineage>
</organism>
<evidence type="ECO:0000313" key="3">
    <source>
        <dbReference type="Proteomes" id="UP000290122"/>
    </source>
</evidence>
<dbReference type="EMBL" id="MK310144">
    <property type="protein sequence ID" value="QAY03451.1"/>
    <property type="molecule type" value="Genomic_DNA"/>
</dbReference>